<dbReference type="GO" id="GO:0000287">
    <property type="term" value="F:magnesium ion binding"/>
    <property type="evidence" value="ECO:0007669"/>
    <property type="project" value="TreeGrafter"/>
</dbReference>
<dbReference type="InterPro" id="IPR006379">
    <property type="entry name" value="HAD-SF_hydro_IIB"/>
</dbReference>
<reference evidence="1" key="2">
    <citation type="journal article" date="2021" name="PeerJ">
        <title>Extensive microbial diversity within the chicken gut microbiome revealed by metagenomics and culture.</title>
        <authorList>
            <person name="Gilroy R."/>
            <person name="Ravi A."/>
            <person name="Getino M."/>
            <person name="Pursley I."/>
            <person name="Horton D.L."/>
            <person name="Alikhan N.F."/>
            <person name="Baker D."/>
            <person name="Gharbi K."/>
            <person name="Hall N."/>
            <person name="Watson M."/>
            <person name="Adriaenssens E.M."/>
            <person name="Foster-Nyarko E."/>
            <person name="Jarju S."/>
            <person name="Secka A."/>
            <person name="Antonio M."/>
            <person name="Oren A."/>
            <person name="Chaudhuri R.R."/>
            <person name="La Ragione R."/>
            <person name="Hildebrand F."/>
            <person name="Pallen M.J."/>
        </authorList>
    </citation>
    <scope>NUCLEOTIDE SEQUENCE</scope>
    <source>
        <strain evidence="1">CHK188-20938</strain>
    </source>
</reference>
<dbReference type="SFLD" id="SFLDS00003">
    <property type="entry name" value="Haloacid_Dehalogenase"/>
    <property type="match status" value="1"/>
</dbReference>
<evidence type="ECO:0000313" key="2">
    <source>
        <dbReference type="Proteomes" id="UP000824169"/>
    </source>
</evidence>
<dbReference type="GO" id="GO:0016791">
    <property type="term" value="F:phosphatase activity"/>
    <property type="evidence" value="ECO:0007669"/>
    <property type="project" value="UniProtKB-ARBA"/>
</dbReference>
<dbReference type="Proteomes" id="UP000824169">
    <property type="component" value="Unassembled WGS sequence"/>
</dbReference>
<reference evidence="1" key="1">
    <citation type="submission" date="2020-10" db="EMBL/GenBank/DDBJ databases">
        <authorList>
            <person name="Gilroy R."/>
        </authorList>
    </citation>
    <scope>NUCLEOTIDE SEQUENCE</scope>
    <source>
        <strain evidence="1">CHK188-20938</strain>
    </source>
</reference>
<dbReference type="PANTHER" id="PTHR10000">
    <property type="entry name" value="PHOSPHOSERINE PHOSPHATASE"/>
    <property type="match status" value="1"/>
</dbReference>
<dbReference type="AlphaFoldDB" id="A0A9D1P4X1"/>
<comment type="caution">
    <text evidence="1">The sequence shown here is derived from an EMBL/GenBank/DDBJ whole genome shotgun (WGS) entry which is preliminary data.</text>
</comment>
<dbReference type="NCBIfam" id="TIGR00099">
    <property type="entry name" value="Cof-subfamily"/>
    <property type="match status" value="1"/>
</dbReference>
<sequence>MENTKVFFTDLDDTLLDSRKTVSGENQAAMHEALDAGHKIVINTGRPLPAALPLIRRTGLERPGCYAITYNGGLIYDCGSGETLFKKTLPMEYVRHIFDSAARAGLYAHTYDDRNLLCPRVTEETRRYCANSEIQWREDPDFLEHMKEEPVKIIVINFEDHSRLEQFRADLAPWAEGKVSVSFSNAFYLEHVAAGISKGGAMRFLCDRLDIPLSRTVAAGDAENDIPMLQTAGIGAAVANAAPEAKAAADYVAEQDCDHSAVSEIIRRFIL</sequence>
<dbReference type="EMBL" id="DVOO01000022">
    <property type="protein sequence ID" value="HIV25628.1"/>
    <property type="molecule type" value="Genomic_DNA"/>
</dbReference>
<protein>
    <submittedName>
        <fullName evidence="1">HAD family phosphatase</fullName>
    </submittedName>
</protein>
<evidence type="ECO:0000313" key="1">
    <source>
        <dbReference type="EMBL" id="HIV25628.1"/>
    </source>
</evidence>
<accession>A0A9D1P4X1</accession>
<proteinExistence type="predicted"/>
<dbReference type="GO" id="GO:0005829">
    <property type="term" value="C:cytosol"/>
    <property type="evidence" value="ECO:0007669"/>
    <property type="project" value="TreeGrafter"/>
</dbReference>
<organism evidence="1 2">
    <name type="scientific">Candidatus Scatomonas pullistercoris</name>
    <dbReference type="NCBI Taxonomy" id="2840920"/>
    <lineage>
        <taxon>Bacteria</taxon>
        <taxon>Bacillati</taxon>
        <taxon>Bacillota</taxon>
        <taxon>Clostridia</taxon>
        <taxon>Lachnospirales</taxon>
        <taxon>Lachnospiraceae</taxon>
        <taxon>Lachnospiraceae incertae sedis</taxon>
        <taxon>Candidatus Scatomonas</taxon>
    </lineage>
</organism>
<dbReference type="Gene3D" id="3.40.50.1000">
    <property type="entry name" value="HAD superfamily/HAD-like"/>
    <property type="match status" value="1"/>
</dbReference>
<dbReference type="NCBIfam" id="TIGR01484">
    <property type="entry name" value="HAD-SF-IIB"/>
    <property type="match status" value="1"/>
</dbReference>
<dbReference type="Pfam" id="PF08282">
    <property type="entry name" value="Hydrolase_3"/>
    <property type="match status" value="1"/>
</dbReference>
<dbReference type="PANTHER" id="PTHR10000:SF8">
    <property type="entry name" value="HAD SUPERFAMILY HYDROLASE-LIKE, TYPE 3"/>
    <property type="match status" value="1"/>
</dbReference>
<dbReference type="InterPro" id="IPR000150">
    <property type="entry name" value="Cof"/>
</dbReference>
<dbReference type="Gene3D" id="3.30.1240.10">
    <property type="match status" value="1"/>
</dbReference>
<dbReference type="InterPro" id="IPR023214">
    <property type="entry name" value="HAD_sf"/>
</dbReference>
<name>A0A9D1P4X1_9FIRM</name>
<dbReference type="InterPro" id="IPR036412">
    <property type="entry name" value="HAD-like_sf"/>
</dbReference>
<gene>
    <name evidence="1" type="ORF">IAB71_07590</name>
</gene>
<dbReference type="SUPFAM" id="SSF56784">
    <property type="entry name" value="HAD-like"/>
    <property type="match status" value="1"/>
</dbReference>
<dbReference type="SFLD" id="SFLDG01140">
    <property type="entry name" value="C2.B:_Phosphomannomutase_and_P"/>
    <property type="match status" value="1"/>
</dbReference>